<protein>
    <submittedName>
        <fullName evidence="2">Proline utilization protein</fullName>
    </submittedName>
</protein>
<dbReference type="AlphaFoldDB" id="A0A9P7RAT6"/>
<dbReference type="SUPFAM" id="SSF51735">
    <property type="entry name" value="NAD(P)-binding Rossmann-fold domains"/>
    <property type="match status" value="1"/>
</dbReference>
<evidence type="ECO:0000256" key="1">
    <source>
        <dbReference type="ARBA" id="ARBA00008903"/>
    </source>
</evidence>
<dbReference type="PANTHER" id="PTHR13812:SF19">
    <property type="entry name" value="KETIMINE REDUCTASE MU-CRYSTALLIN"/>
    <property type="match status" value="1"/>
</dbReference>
<keyword evidence="3" id="KW-1185">Reference proteome</keyword>
<name>A0A9P7RAT6_9PEZI</name>
<dbReference type="Gene3D" id="3.30.1780.10">
    <property type="entry name" value="ornithine cyclodeaminase, domain 1"/>
    <property type="match status" value="1"/>
</dbReference>
<proteinExistence type="inferred from homology"/>
<comment type="caution">
    <text evidence="2">The sequence shown here is derived from an EMBL/GenBank/DDBJ whole genome shotgun (WGS) entry which is preliminary data.</text>
</comment>
<dbReference type="Gene3D" id="3.40.50.720">
    <property type="entry name" value="NAD(P)-binding Rossmann-like Domain"/>
    <property type="match status" value="1"/>
</dbReference>
<dbReference type="GO" id="GO:0005737">
    <property type="term" value="C:cytoplasm"/>
    <property type="evidence" value="ECO:0007669"/>
    <property type="project" value="TreeGrafter"/>
</dbReference>
<dbReference type="Proteomes" id="UP000699042">
    <property type="component" value="Unassembled WGS sequence"/>
</dbReference>
<accession>A0A9P7RAT6</accession>
<organism evidence="2 3">
    <name type="scientific">Colletotrichum scovillei</name>
    <dbReference type="NCBI Taxonomy" id="1209932"/>
    <lineage>
        <taxon>Eukaryota</taxon>
        <taxon>Fungi</taxon>
        <taxon>Dikarya</taxon>
        <taxon>Ascomycota</taxon>
        <taxon>Pezizomycotina</taxon>
        <taxon>Sordariomycetes</taxon>
        <taxon>Hypocreomycetidae</taxon>
        <taxon>Glomerellales</taxon>
        <taxon>Glomerellaceae</taxon>
        <taxon>Colletotrichum</taxon>
        <taxon>Colletotrichum acutatum species complex</taxon>
    </lineage>
</organism>
<dbReference type="EMBL" id="JAESDN010000003">
    <property type="protein sequence ID" value="KAG7053645.1"/>
    <property type="molecule type" value="Genomic_DNA"/>
</dbReference>
<dbReference type="InterPro" id="IPR023401">
    <property type="entry name" value="ODC_N"/>
</dbReference>
<sequence>MGNFRVLSDAAVLDILLNLPRDGILQLRDRLVGALIELSEGAERDYQPDASIVNRPEGMKCLFRPFSSAGAFGTKIVVTPAPSSPAANSLHGIISICDQDGLPLGVINAEEVTGYRTALSAIVPYLWRSHTDNIVVFGAGKQALWHLRFALSLRGDEIKTITVVNRSAERAQQLISRLKEENQARWKSTANFEYLGSSSSEYEAQLQYRLAVADAIFCTVGTKSPVFPAHYVTNGRKERNPYISAVGSWQADMLEVDPDLLVQATSAAGGKLREQGSKVAVLVDDRESALKHSGEIVQSKLAAEYIVEVGEIEVSRKRGEKLESLSTLEDGLIIYKSIGVSTTDLAIGTAILDIAEKKGAGIDKKRIG</sequence>
<dbReference type="PANTHER" id="PTHR13812">
    <property type="entry name" value="KETIMINE REDUCTASE MU-CRYSTALLIN"/>
    <property type="match status" value="1"/>
</dbReference>
<reference evidence="2" key="1">
    <citation type="submission" date="2021-05" db="EMBL/GenBank/DDBJ databases">
        <title>Comparative genomics of three Colletotrichum scovillei strains and genetic complementation revealed genes involved fungal growth and virulence on chili pepper.</title>
        <authorList>
            <person name="Hsieh D.-K."/>
            <person name="Chuang S.-C."/>
            <person name="Chen C.-Y."/>
            <person name="Chao Y.-T."/>
            <person name="Lu M.-Y.J."/>
            <person name="Lee M.-H."/>
            <person name="Shih M.-C."/>
        </authorList>
    </citation>
    <scope>NUCLEOTIDE SEQUENCE</scope>
    <source>
        <strain evidence="2">Coll-153</strain>
    </source>
</reference>
<evidence type="ECO:0000313" key="2">
    <source>
        <dbReference type="EMBL" id="KAG7053645.1"/>
    </source>
</evidence>
<comment type="similarity">
    <text evidence="1">Belongs to the ornithine cyclodeaminase/mu-crystallin family.</text>
</comment>
<dbReference type="InterPro" id="IPR036291">
    <property type="entry name" value="NAD(P)-bd_dom_sf"/>
</dbReference>
<dbReference type="InterPro" id="IPR003462">
    <property type="entry name" value="ODC_Mu_crystall"/>
</dbReference>
<gene>
    <name evidence="2" type="ORF">JMJ77_000730</name>
</gene>
<evidence type="ECO:0000313" key="3">
    <source>
        <dbReference type="Proteomes" id="UP000699042"/>
    </source>
</evidence>
<dbReference type="Pfam" id="PF02423">
    <property type="entry name" value="OCD_Mu_crystall"/>
    <property type="match status" value="1"/>
</dbReference>